<dbReference type="PANTHER" id="PTHR10174:SF216">
    <property type="entry name" value="CRAL-TRIO DOMAIN-CONTAINING PROTEIN-RELATED"/>
    <property type="match status" value="1"/>
</dbReference>
<dbReference type="EMBL" id="JRES01001589">
    <property type="protein sequence ID" value="KNC21644.1"/>
    <property type="molecule type" value="Genomic_DNA"/>
</dbReference>
<name>A0A0L0BQX6_LUCCU</name>
<evidence type="ECO:0000313" key="3">
    <source>
        <dbReference type="Proteomes" id="UP000037069"/>
    </source>
</evidence>
<dbReference type="SMART" id="SM00516">
    <property type="entry name" value="SEC14"/>
    <property type="match status" value="1"/>
</dbReference>
<gene>
    <name evidence="2" type="ORF">FF38_09809</name>
</gene>
<dbReference type="SMART" id="SM01100">
    <property type="entry name" value="CRAL_TRIO_N"/>
    <property type="match status" value="1"/>
</dbReference>
<dbReference type="GO" id="GO:0016020">
    <property type="term" value="C:membrane"/>
    <property type="evidence" value="ECO:0007669"/>
    <property type="project" value="TreeGrafter"/>
</dbReference>
<dbReference type="OrthoDB" id="6682367at2759"/>
<evidence type="ECO:0000313" key="2">
    <source>
        <dbReference type="EMBL" id="KNC21644.1"/>
    </source>
</evidence>
<dbReference type="InterPro" id="IPR011074">
    <property type="entry name" value="CRAL/TRIO_N_dom"/>
</dbReference>
<dbReference type="PANTHER" id="PTHR10174">
    <property type="entry name" value="ALPHA-TOCOPHEROL TRANSFER PROTEIN-RELATED"/>
    <property type="match status" value="1"/>
</dbReference>
<dbReference type="SUPFAM" id="SSF52087">
    <property type="entry name" value="CRAL/TRIO domain"/>
    <property type="match status" value="1"/>
</dbReference>
<sequence>MSKIRPLPPALQKIAIEELNEDPTRIDADIEALRTWIQQQPHLRARTDDQFLVAFLRGCKYSLEKAKSKIDKFYTLRTKYPELFTLKGMDDEKIREYIRLGVAVVLPTPLNENGPRIMLMRSGAYSPSEYEFMEIMRVYQAGCEISLLEDDNTIVSGYSHIMDLTNWTKEHFFQMNFSVMKKFTVFSEEAVPLRPKHFIAINAPSIFESFYNLVKPMMSEKQNKRSVIYGSNYKKMYETIPLKYLPKEYGGENGSIPELIADFEKKFMEYREYFRESETNYGTDESLRPGKPIDFESLFGMEGSFRKLNVD</sequence>
<feature type="domain" description="CRAL-TRIO" evidence="1">
    <location>
        <begin position="90"/>
        <end position="257"/>
    </location>
</feature>
<dbReference type="Gene3D" id="1.20.5.1200">
    <property type="entry name" value="Alpha-tocopherol transfer"/>
    <property type="match status" value="1"/>
</dbReference>
<dbReference type="SUPFAM" id="SSF46938">
    <property type="entry name" value="CRAL/TRIO N-terminal domain"/>
    <property type="match status" value="1"/>
</dbReference>
<reference evidence="2 3" key="1">
    <citation type="journal article" date="2015" name="Nat. Commun.">
        <title>Lucilia cuprina genome unlocks parasitic fly biology to underpin future interventions.</title>
        <authorList>
            <person name="Anstead C.A."/>
            <person name="Korhonen P.K."/>
            <person name="Young N.D."/>
            <person name="Hall R.S."/>
            <person name="Jex A.R."/>
            <person name="Murali S.C."/>
            <person name="Hughes D.S."/>
            <person name="Lee S.F."/>
            <person name="Perry T."/>
            <person name="Stroehlein A.J."/>
            <person name="Ansell B.R."/>
            <person name="Breugelmans B."/>
            <person name="Hofmann A."/>
            <person name="Qu J."/>
            <person name="Dugan S."/>
            <person name="Lee S.L."/>
            <person name="Chao H."/>
            <person name="Dinh H."/>
            <person name="Han Y."/>
            <person name="Doddapaneni H.V."/>
            <person name="Worley K.C."/>
            <person name="Muzny D.M."/>
            <person name="Ioannidis P."/>
            <person name="Waterhouse R.M."/>
            <person name="Zdobnov E.M."/>
            <person name="James P.J."/>
            <person name="Bagnall N.H."/>
            <person name="Kotze A.C."/>
            <person name="Gibbs R.A."/>
            <person name="Richards S."/>
            <person name="Batterham P."/>
            <person name="Gasser R.B."/>
        </authorList>
    </citation>
    <scope>NUCLEOTIDE SEQUENCE [LARGE SCALE GENOMIC DNA]</scope>
    <source>
        <strain evidence="2 3">LS</strain>
        <tissue evidence="2">Full body</tissue>
    </source>
</reference>
<dbReference type="InterPro" id="IPR036273">
    <property type="entry name" value="CRAL/TRIO_N_dom_sf"/>
</dbReference>
<dbReference type="PROSITE" id="PS50191">
    <property type="entry name" value="CRAL_TRIO"/>
    <property type="match status" value="1"/>
</dbReference>
<dbReference type="PRINTS" id="PR00180">
    <property type="entry name" value="CRETINALDHBP"/>
</dbReference>
<dbReference type="CDD" id="cd00170">
    <property type="entry name" value="SEC14"/>
    <property type="match status" value="1"/>
</dbReference>
<dbReference type="Gene3D" id="1.10.8.20">
    <property type="entry name" value="N-terminal domain of phosphatidylinositol transfer protein sec14p"/>
    <property type="match status" value="1"/>
</dbReference>
<accession>A0A0L0BQX6</accession>
<dbReference type="Proteomes" id="UP000037069">
    <property type="component" value="Unassembled WGS sequence"/>
</dbReference>
<comment type="caution">
    <text evidence="2">The sequence shown here is derived from an EMBL/GenBank/DDBJ whole genome shotgun (WGS) entry which is preliminary data.</text>
</comment>
<proteinExistence type="predicted"/>
<dbReference type="InterPro" id="IPR036865">
    <property type="entry name" value="CRAL-TRIO_dom_sf"/>
</dbReference>
<evidence type="ECO:0000259" key="1">
    <source>
        <dbReference type="PROSITE" id="PS50191"/>
    </source>
</evidence>
<dbReference type="Pfam" id="PF00650">
    <property type="entry name" value="CRAL_TRIO"/>
    <property type="match status" value="1"/>
</dbReference>
<dbReference type="OMA" id="KMQSRLF"/>
<dbReference type="InterPro" id="IPR001251">
    <property type="entry name" value="CRAL-TRIO_dom"/>
</dbReference>
<protein>
    <recommendedName>
        <fullName evidence="1">CRAL-TRIO domain-containing protein</fullName>
    </recommendedName>
</protein>
<keyword evidence="3" id="KW-1185">Reference proteome</keyword>
<organism evidence="2 3">
    <name type="scientific">Lucilia cuprina</name>
    <name type="common">Green bottle fly</name>
    <name type="synonym">Australian sheep blowfly</name>
    <dbReference type="NCBI Taxonomy" id="7375"/>
    <lineage>
        <taxon>Eukaryota</taxon>
        <taxon>Metazoa</taxon>
        <taxon>Ecdysozoa</taxon>
        <taxon>Arthropoda</taxon>
        <taxon>Hexapoda</taxon>
        <taxon>Insecta</taxon>
        <taxon>Pterygota</taxon>
        <taxon>Neoptera</taxon>
        <taxon>Endopterygota</taxon>
        <taxon>Diptera</taxon>
        <taxon>Brachycera</taxon>
        <taxon>Muscomorpha</taxon>
        <taxon>Oestroidea</taxon>
        <taxon>Calliphoridae</taxon>
        <taxon>Luciliinae</taxon>
        <taxon>Lucilia</taxon>
    </lineage>
</organism>
<dbReference type="AlphaFoldDB" id="A0A0L0BQX6"/>
<dbReference type="Gene3D" id="3.40.525.10">
    <property type="entry name" value="CRAL-TRIO lipid binding domain"/>
    <property type="match status" value="1"/>
</dbReference>
<dbReference type="GO" id="GO:1902936">
    <property type="term" value="F:phosphatidylinositol bisphosphate binding"/>
    <property type="evidence" value="ECO:0007669"/>
    <property type="project" value="TreeGrafter"/>
</dbReference>